<evidence type="ECO:0000256" key="5">
    <source>
        <dbReference type="ARBA" id="ARBA00023136"/>
    </source>
</evidence>
<keyword evidence="8" id="KW-1185">Reference proteome</keyword>
<dbReference type="OrthoDB" id="5291101at2"/>
<evidence type="ECO:0000256" key="1">
    <source>
        <dbReference type="ARBA" id="ARBA00004236"/>
    </source>
</evidence>
<name>A0A9X4NVZ3_9BURK</name>
<dbReference type="Proteomes" id="UP001152876">
    <property type="component" value="Unassembled WGS sequence"/>
</dbReference>
<dbReference type="InterPro" id="IPR026461">
    <property type="entry name" value="Trfase_2_rSAM/seldom_assoc"/>
</dbReference>
<dbReference type="EMBL" id="AOGK01000018">
    <property type="protein sequence ID" value="MDG5977289.1"/>
    <property type="molecule type" value="Genomic_DNA"/>
</dbReference>
<keyword evidence="4 7" id="KW-0808">Transferase</keyword>
<dbReference type="InterPro" id="IPR001173">
    <property type="entry name" value="Glyco_trans_2-like"/>
</dbReference>
<keyword evidence="5" id="KW-0472">Membrane</keyword>
<protein>
    <submittedName>
        <fullName evidence="7">Glycosyl transferase family protein</fullName>
    </submittedName>
</protein>
<dbReference type="NCBIfam" id="TIGR04283">
    <property type="entry name" value="glyco_like_mftF"/>
    <property type="match status" value="1"/>
</dbReference>
<gene>
    <name evidence="7" type="ORF">H010_18660</name>
</gene>
<evidence type="ECO:0000256" key="3">
    <source>
        <dbReference type="ARBA" id="ARBA00022676"/>
    </source>
</evidence>
<dbReference type="CDD" id="cd02522">
    <property type="entry name" value="GT_2_like_a"/>
    <property type="match status" value="1"/>
</dbReference>
<organism evidence="7 8">
    <name type="scientific">Hydrogenophaga taeniospiralis CCUG 15921</name>
    <dbReference type="NCBI Taxonomy" id="1281780"/>
    <lineage>
        <taxon>Bacteria</taxon>
        <taxon>Pseudomonadati</taxon>
        <taxon>Pseudomonadota</taxon>
        <taxon>Betaproteobacteria</taxon>
        <taxon>Burkholderiales</taxon>
        <taxon>Comamonadaceae</taxon>
        <taxon>Hydrogenophaga</taxon>
    </lineage>
</organism>
<dbReference type="GO" id="GO:0005886">
    <property type="term" value="C:plasma membrane"/>
    <property type="evidence" value="ECO:0007669"/>
    <property type="project" value="UniProtKB-SubCell"/>
</dbReference>
<feature type="domain" description="Glycosyltransferase 2-like" evidence="6">
    <location>
        <begin position="4"/>
        <end position="121"/>
    </location>
</feature>
<keyword evidence="3" id="KW-0328">Glycosyltransferase</keyword>
<evidence type="ECO:0000313" key="8">
    <source>
        <dbReference type="Proteomes" id="UP001152876"/>
    </source>
</evidence>
<dbReference type="RefSeq" id="WP_068175503.1">
    <property type="nucleotide sequence ID" value="NZ_AOGK01000018.1"/>
</dbReference>
<sequence>MRFSIIVPMFNEASGLPGLLARLSVLTRQGCEVLIVDGGSDDGSVELVECAGFRVLASPKGRARQMNLGAARATGDVLLFLHADTLLPEGALTTVRQTMLKTAALWGRFDVLIDGAHPMLRVIARLMNLRSRWTGIATGDQAIFVIRKAFEAVGGYPDQPLMEDIELSQRLRALARPACIHTPVLTSGRRWESRGVWRTILLMWRLRWAYWRGTPAEQLAQRYR</sequence>
<evidence type="ECO:0000313" key="7">
    <source>
        <dbReference type="EMBL" id="MDG5977289.1"/>
    </source>
</evidence>
<dbReference type="GO" id="GO:0016757">
    <property type="term" value="F:glycosyltransferase activity"/>
    <property type="evidence" value="ECO:0007669"/>
    <property type="project" value="UniProtKB-KW"/>
</dbReference>
<dbReference type="Pfam" id="PF00535">
    <property type="entry name" value="Glycos_transf_2"/>
    <property type="match status" value="1"/>
</dbReference>
<comment type="caution">
    <text evidence="7">The sequence shown here is derived from an EMBL/GenBank/DDBJ whole genome shotgun (WGS) entry which is preliminary data.</text>
</comment>
<dbReference type="PANTHER" id="PTHR43646:SF2">
    <property type="entry name" value="GLYCOSYLTRANSFERASE 2-LIKE DOMAIN-CONTAINING PROTEIN"/>
    <property type="match status" value="1"/>
</dbReference>
<evidence type="ECO:0000256" key="4">
    <source>
        <dbReference type="ARBA" id="ARBA00022679"/>
    </source>
</evidence>
<comment type="subcellular location">
    <subcellularLocation>
        <location evidence="1">Cell membrane</location>
    </subcellularLocation>
</comment>
<dbReference type="Gene3D" id="3.90.550.10">
    <property type="entry name" value="Spore Coat Polysaccharide Biosynthesis Protein SpsA, Chain A"/>
    <property type="match status" value="1"/>
</dbReference>
<proteinExistence type="predicted"/>
<evidence type="ECO:0000256" key="2">
    <source>
        <dbReference type="ARBA" id="ARBA00022475"/>
    </source>
</evidence>
<dbReference type="PANTHER" id="PTHR43646">
    <property type="entry name" value="GLYCOSYLTRANSFERASE"/>
    <property type="match status" value="1"/>
</dbReference>
<reference evidence="7" key="1">
    <citation type="submission" date="2013-01" db="EMBL/GenBank/DDBJ databases">
        <title>Genome draft of Hydrogenophaga taeniospiralis 2K1.</title>
        <authorList>
            <person name="Gomila M."/>
            <person name="Lalucat J."/>
        </authorList>
    </citation>
    <scope>NUCLEOTIDE SEQUENCE</scope>
    <source>
        <strain evidence="7">CCUG 15921</strain>
    </source>
</reference>
<accession>A0A9X4NVZ3</accession>
<dbReference type="SUPFAM" id="SSF53448">
    <property type="entry name" value="Nucleotide-diphospho-sugar transferases"/>
    <property type="match status" value="1"/>
</dbReference>
<evidence type="ECO:0000259" key="6">
    <source>
        <dbReference type="Pfam" id="PF00535"/>
    </source>
</evidence>
<dbReference type="InterPro" id="IPR029044">
    <property type="entry name" value="Nucleotide-diphossugar_trans"/>
</dbReference>
<dbReference type="AlphaFoldDB" id="A0A9X4NVZ3"/>
<keyword evidence="2" id="KW-1003">Cell membrane</keyword>